<evidence type="ECO:0000313" key="1">
    <source>
        <dbReference type="EMBL" id="BCU71266.1"/>
    </source>
</evidence>
<name>A0A8D5ZK20_9CREN</name>
<dbReference type="KEGG" id="csty:KN1_25630"/>
<evidence type="ECO:0000313" key="2">
    <source>
        <dbReference type="Proteomes" id="UP000825123"/>
    </source>
</evidence>
<dbReference type="AlphaFoldDB" id="A0A8D5ZK20"/>
<reference evidence="1 2" key="1">
    <citation type="submission" date="2021-04" db="EMBL/GenBank/DDBJ databases">
        <title>Complete genome sequence of Stygiolobus sp. KN-1.</title>
        <authorList>
            <person name="Nakamura K."/>
            <person name="Sakai H."/>
            <person name="Kurosawa N."/>
        </authorList>
    </citation>
    <scope>NUCLEOTIDE SEQUENCE [LARGE SCALE GENOMIC DNA]</scope>
    <source>
        <strain evidence="1 2">KN-1</strain>
    </source>
</reference>
<accession>A0A8D5ZK20</accession>
<dbReference type="Proteomes" id="UP000825123">
    <property type="component" value="Chromosome"/>
</dbReference>
<organism evidence="1 2">
    <name type="scientific">Stygiolobus caldivivus</name>
    <dbReference type="NCBI Taxonomy" id="2824673"/>
    <lineage>
        <taxon>Archaea</taxon>
        <taxon>Thermoproteota</taxon>
        <taxon>Thermoprotei</taxon>
        <taxon>Sulfolobales</taxon>
        <taxon>Sulfolobaceae</taxon>
        <taxon>Stygiolobus</taxon>
    </lineage>
</organism>
<gene>
    <name evidence="1" type="ORF">KN1_25630</name>
</gene>
<dbReference type="EMBL" id="AP024597">
    <property type="protein sequence ID" value="BCU71266.1"/>
    <property type="molecule type" value="Genomic_DNA"/>
</dbReference>
<protein>
    <submittedName>
        <fullName evidence="1">Uncharacterized protein</fullName>
    </submittedName>
</protein>
<proteinExistence type="predicted"/>
<keyword evidence="2" id="KW-1185">Reference proteome</keyword>
<sequence length="61" mass="6954">MRQTGFPFKQYNRTITEDLYNRAKGGGEMDKGKSAIESQIRMINLAKEIVPYSLLHLPSLP</sequence>